<accession>A0ABX2C123</accession>
<evidence type="ECO:0000313" key="1">
    <source>
        <dbReference type="EMBL" id="NPT45582.1"/>
    </source>
</evidence>
<organism evidence="1 2">
    <name type="scientific">Paraburkholderia solitsugae</name>
    <dbReference type="NCBI Taxonomy" id="2675748"/>
    <lineage>
        <taxon>Bacteria</taxon>
        <taxon>Pseudomonadati</taxon>
        <taxon>Pseudomonadota</taxon>
        <taxon>Betaproteobacteria</taxon>
        <taxon>Burkholderiales</taxon>
        <taxon>Burkholderiaceae</taxon>
        <taxon>Paraburkholderia</taxon>
    </lineage>
</organism>
<comment type="caution">
    <text evidence="1">The sequence shown here is derived from an EMBL/GenBank/DDBJ whole genome shotgun (WGS) entry which is preliminary data.</text>
</comment>
<sequence>MKNHPGSPVTDSYCDNASAIVMGTVVQSKSARGALREHGAALRRSRRERCAAAVCDIRDAGR</sequence>
<name>A0ABX2C123_9BURK</name>
<protein>
    <submittedName>
        <fullName evidence="1">Uncharacterized protein</fullName>
    </submittedName>
</protein>
<dbReference type="EMBL" id="WOEY01000122">
    <property type="protein sequence ID" value="NPT45582.1"/>
    <property type="molecule type" value="Genomic_DNA"/>
</dbReference>
<reference evidence="1 2" key="1">
    <citation type="submission" date="2019-11" db="EMBL/GenBank/DDBJ databases">
        <title>Metabolism of dissolved organic matter in forest soils.</title>
        <authorList>
            <person name="Cyle K.T."/>
            <person name="Wilhelm R.C."/>
            <person name="Martinez C.E."/>
        </authorList>
    </citation>
    <scope>NUCLEOTIDE SEQUENCE [LARGE SCALE GENOMIC DNA]</scope>
    <source>
        <strain evidence="1 2">1N</strain>
    </source>
</reference>
<evidence type="ECO:0000313" key="2">
    <source>
        <dbReference type="Proteomes" id="UP000652198"/>
    </source>
</evidence>
<dbReference type="RefSeq" id="WP_172315865.1">
    <property type="nucleotide sequence ID" value="NZ_WOEY01000122.1"/>
</dbReference>
<gene>
    <name evidence="1" type="ORF">GNZ12_30530</name>
</gene>
<proteinExistence type="predicted"/>
<dbReference type="Proteomes" id="UP000652198">
    <property type="component" value="Unassembled WGS sequence"/>
</dbReference>
<keyword evidence="2" id="KW-1185">Reference proteome</keyword>